<dbReference type="EMBL" id="VSDO01000001">
    <property type="protein sequence ID" value="TYA14777.1"/>
    <property type="molecule type" value="Genomic_DNA"/>
</dbReference>
<protein>
    <submittedName>
        <fullName evidence="1">Uncharacterized protein</fullName>
    </submittedName>
</protein>
<dbReference type="OrthoDB" id="2578816at2"/>
<gene>
    <name evidence="1" type="ORF">FRY98_03620</name>
</gene>
<organism evidence="1 2">
    <name type="scientific">Paenibacillus faecis</name>
    <dbReference type="NCBI Taxonomy" id="862114"/>
    <lineage>
        <taxon>Bacteria</taxon>
        <taxon>Bacillati</taxon>
        <taxon>Bacillota</taxon>
        <taxon>Bacilli</taxon>
        <taxon>Bacillales</taxon>
        <taxon>Paenibacillaceae</taxon>
        <taxon>Paenibacillus</taxon>
    </lineage>
</organism>
<dbReference type="RefSeq" id="WP_148450371.1">
    <property type="nucleotide sequence ID" value="NZ_VSDO01000001.1"/>
</dbReference>
<sequence length="227" mass="25805">MLLPILILLLCLVGGGAVLFFLRSSGNRRSQSRADITAQTAQQFVNVKDIQGHFLYTLDGWILSYLRVYPISLDLLSLSEKRLLIRKLTAELSSIRFPFKFLAVSRPVDISPLITDLSSLLPSADATQKELLRQEILEMNTLALSGEVVERQFYLALWQRQEQGGERDLLDKSKRLVQHFEDAGIQAQLLKQQEIVRLCNLVNNPAYTHLDQVEPDEAVSFLFYEEG</sequence>
<dbReference type="AlphaFoldDB" id="A0A5D0D0X0"/>
<evidence type="ECO:0000313" key="1">
    <source>
        <dbReference type="EMBL" id="TYA14777.1"/>
    </source>
</evidence>
<evidence type="ECO:0000313" key="2">
    <source>
        <dbReference type="Proteomes" id="UP000325218"/>
    </source>
</evidence>
<reference evidence="1 2" key="1">
    <citation type="submission" date="2019-08" db="EMBL/GenBank/DDBJ databases">
        <title>Genome sequencing of Paenibacillus faecis DSM 23593(T).</title>
        <authorList>
            <person name="Kook J.-K."/>
            <person name="Park S.-N."/>
            <person name="Lim Y.K."/>
        </authorList>
    </citation>
    <scope>NUCLEOTIDE SEQUENCE [LARGE SCALE GENOMIC DNA]</scope>
    <source>
        <strain evidence="1 2">DSM 23593</strain>
    </source>
</reference>
<dbReference type="Proteomes" id="UP000325218">
    <property type="component" value="Unassembled WGS sequence"/>
</dbReference>
<comment type="caution">
    <text evidence="1">The sequence shown here is derived from an EMBL/GenBank/DDBJ whole genome shotgun (WGS) entry which is preliminary data.</text>
</comment>
<keyword evidence="2" id="KW-1185">Reference proteome</keyword>
<accession>A0A5D0D0X0</accession>
<name>A0A5D0D0X0_9BACL</name>
<proteinExistence type="predicted"/>